<proteinExistence type="predicted"/>
<dbReference type="Proteomes" id="UP000663823">
    <property type="component" value="Unassembled WGS sequence"/>
</dbReference>
<comment type="caution">
    <text evidence="3">The sequence shown here is derived from an EMBL/GenBank/DDBJ whole genome shotgun (WGS) entry which is preliminary data.</text>
</comment>
<keyword evidence="1" id="KW-0472">Membrane</keyword>
<feature type="transmembrane region" description="Helical" evidence="1">
    <location>
        <begin position="131"/>
        <end position="155"/>
    </location>
</feature>
<name>A0A818FSI7_9BILA</name>
<dbReference type="EMBL" id="CAJOAX010000012">
    <property type="protein sequence ID" value="CAF3478220.1"/>
    <property type="molecule type" value="Genomic_DNA"/>
</dbReference>
<accession>A0A818FSI7</accession>
<keyword evidence="1" id="KW-0812">Transmembrane</keyword>
<feature type="transmembrane region" description="Helical" evidence="1">
    <location>
        <begin position="53"/>
        <end position="76"/>
    </location>
</feature>
<evidence type="ECO:0000313" key="3">
    <source>
        <dbReference type="EMBL" id="CAF3478220.1"/>
    </source>
</evidence>
<dbReference type="EMBL" id="CAJNOO010000095">
    <property type="protein sequence ID" value="CAF0799135.1"/>
    <property type="molecule type" value="Genomic_DNA"/>
</dbReference>
<evidence type="ECO:0000313" key="2">
    <source>
        <dbReference type="EMBL" id="CAF0799135.1"/>
    </source>
</evidence>
<organism evidence="3 4">
    <name type="scientific">Rotaria sordida</name>
    <dbReference type="NCBI Taxonomy" id="392033"/>
    <lineage>
        <taxon>Eukaryota</taxon>
        <taxon>Metazoa</taxon>
        <taxon>Spiralia</taxon>
        <taxon>Gnathifera</taxon>
        <taxon>Rotifera</taxon>
        <taxon>Eurotatoria</taxon>
        <taxon>Bdelloidea</taxon>
        <taxon>Philodinida</taxon>
        <taxon>Philodinidae</taxon>
        <taxon>Rotaria</taxon>
    </lineage>
</organism>
<evidence type="ECO:0000256" key="1">
    <source>
        <dbReference type="SAM" id="Phobius"/>
    </source>
</evidence>
<sequence>MLYGSIARLIHISFSLSNSIIDKGFKIHWTTNNVDFFSTCRQIKWRHLNSVYMAKHICIFLIIFWILITIPTLIYVKPIQFTSNKRLCNYSSIVCLFGCLTLKNIHQIRNRRISVLSSSGVLSRMARIYDLLVSMLFLQIIICIISSIPFITQFIYDSLIQTIHKDEYRLAQEYLFLQISHLIFYFNYISMFYVNYLSSLIFRQLSKQVLINFFKKQEDISIDITMINHQENNKQLENRSLKPFTIQPIVSISCV</sequence>
<protein>
    <submittedName>
        <fullName evidence="3">Uncharacterized protein</fullName>
    </submittedName>
</protein>
<keyword evidence="1" id="KW-1133">Transmembrane helix</keyword>
<dbReference type="AlphaFoldDB" id="A0A818FSI7"/>
<evidence type="ECO:0000313" key="4">
    <source>
        <dbReference type="Proteomes" id="UP000663823"/>
    </source>
</evidence>
<feature type="transmembrane region" description="Helical" evidence="1">
    <location>
        <begin position="175"/>
        <end position="197"/>
    </location>
</feature>
<dbReference type="Proteomes" id="UP000663882">
    <property type="component" value="Unassembled WGS sequence"/>
</dbReference>
<gene>
    <name evidence="3" type="ORF">OTI717_LOCUS360</name>
    <name evidence="2" type="ORF">RFH988_LOCUS3827</name>
</gene>
<reference evidence="3" key="1">
    <citation type="submission" date="2021-02" db="EMBL/GenBank/DDBJ databases">
        <authorList>
            <person name="Nowell W R."/>
        </authorList>
    </citation>
    <scope>NUCLEOTIDE SEQUENCE</scope>
</reference>